<name>A0A9P4PBL8_9PLEO</name>
<evidence type="ECO:0000313" key="7">
    <source>
        <dbReference type="Proteomes" id="UP000799764"/>
    </source>
</evidence>
<dbReference type="GO" id="GO:0046872">
    <property type="term" value="F:metal ion binding"/>
    <property type="evidence" value="ECO:0007669"/>
    <property type="project" value="UniProtKB-KW"/>
</dbReference>
<feature type="region of interest" description="Disordered" evidence="5">
    <location>
        <begin position="40"/>
        <end position="60"/>
    </location>
</feature>
<dbReference type="PANTHER" id="PTHR11903">
    <property type="entry name" value="PROSTAGLANDIN G/H SYNTHASE"/>
    <property type="match status" value="1"/>
</dbReference>
<proteinExistence type="predicted"/>
<keyword evidence="3" id="KW-0560">Oxidoreductase</keyword>
<dbReference type="GO" id="GO:0006979">
    <property type="term" value="P:response to oxidative stress"/>
    <property type="evidence" value="ECO:0007669"/>
    <property type="project" value="InterPro"/>
</dbReference>
<evidence type="ECO:0000313" key="6">
    <source>
        <dbReference type="EMBL" id="KAF2440208.1"/>
    </source>
</evidence>
<evidence type="ECO:0000256" key="4">
    <source>
        <dbReference type="ARBA" id="ARBA00023004"/>
    </source>
</evidence>
<gene>
    <name evidence="6" type="ORF">P171DRAFT_525188</name>
</gene>
<keyword evidence="6" id="KW-0575">Peroxidase</keyword>
<evidence type="ECO:0000256" key="3">
    <source>
        <dbReference type="ARBA" id="ARBA00023002"/>
    </source>
</evidence>
<keyword evidence="4" id="KW-0408">Iron</keyword>
<evidence type="ECO:0000256" key="1">
    <source>
        <dbReference type="ARBA" id="ARBA00022723"/>
    </source>
</evidence>
<reference evidence="6" key="1">
    <citation type="journal article" date="2020" name="Stud. Mycol.">
        <title>101 Dothideomycetes genomes: a test case for predicting lifestyles and emergence of pathogens.</title>
        <authorList>
            <person name="Haridas S."/>
            <person name="Albert R."/>
            <person name="Binder M."/>
            <person name="Bloem J."/>
            <person name="Labutti K."/>
            <person name="Salamov A."/>
            <person name="Andreopoulos B."/>
            <person name="Baker S."/>
            <person name="Barry K."/>
            <person name="Bills G."/>
            <person name="Bluhm B."/>
            <person name="Cannon C."/>
            <person name="Castanera R."/>
            <person name="Culley D."/>
            <person name="Daum C."/>
            <person name="Ezra D."/>
            <person name="Gonzalez J."/>
            <person name="Henrissat B."/>
            <person name="Kuo A."/>
            <person name="Liang C."/>
            <person name="Lipzen A."/>
            <person name="Lutzoni F."/>
            <person name="Magnuson J."/>
            <person name="Mondo S."/>
            <person name="Nolan M."/>
            <person name="Ohm R."/>
            <person name="Pangilinan J."/>
            <person name="Park H.-J."/>
            <person name="Ramirez L."/>
            <person name="Alfaro M."/>
            <person name="Sun H."/>
            <person name="Tritt A."/>
            <person name="Yoshinaga Y."/>
            <person name="Zwiers L.-H."/>
            <person name="Turgeon B."/>
            <person name="Goodwin S."/>
            <person name="Spatafora J."/>
            <person name="Crous P."/>
            <person name="Grigoriev I."/>
        </authorList>
    </citation>
    <scope>NUCLEOTIDE SEQUENCE</scope>
    <source>
        <strain evidence="6">CBS 690.94</strain>
    </source>
</reference>
<dbReference type="InterPro" id="IPR037120">
    <property type="entry name" value="Haem_peroxidase_sf_animal"/>
</dbReference>
<dbReference type="GO" id="GO:0020037">
    <property type="term" value="F:heme binding"/>
    <property type="evidence" value="ECO:0007669"/>
    <property type="project" value="InterPro"/>
</dbReference>
<dbReference type="PROSITE" id="PS50292">
    <property type="entry name" value="PEROXIDASE_3"/>
    <property type="match status" value="1"/>
</dbReference>
<dbReference type="InterPro" id="IPR019791">
    <property type="entry name" value="Haem_peroxidase_animal"/>
</dbReference>
<keyword evidence="2" id="KW-0223">Dioxygenase</keyword>
<accession>A0A9P4PBL8</accession>
<dbReference type="GO" id="GO:0051213">
    <property type="term" value="F:dioxygenase activity"/>
    <property type="evidence" value="ECO:0007669"/>
    <property type="project" value="UniProtKB-KW"/>
</dbReference>
<comment type="caution">
    <text evidence="6">The sequence shown here is derived from an EMBL/GenBank/DDBJ whole genome shotgun (WGS) entry which is preliminary data.</text>
</comment>
<dbReference type="GO" id="GO:0006631">
    <property type="term" value="P:fatty acid metabolic process"/>
    <property type="evidence" value="ECO:0007669"/>
    <property type="project" value="UniProtKB-ARBA"/>
</dbReference>
<keyword evidence="1" id="KW-0479">Metal-binding</keyword>
<dbReference type="PANTHER" id="PTHR11903:SF37">
    <property type="entry name" value="PSI-PRODUCING OXYGENASE A"/>
    <property type="match status" value="1"/>
</dbReference>
<dbReference type="SUPFAM" id="SSF48113">
    <property type="entry name" value="Heme-dependent peroxidases"/>
    <property type="match status" value="1"/>
</dbReference>
<organism evidence="6 7">
    <name type="scientific">Karstenula rhodostoma CBS 690.94</name>
    <dbReference type="NCBI Taxonomy" id="1392251"/>
    <lineage>
        <taxon>Eukaryota</taxon>
        <taxon>Fungi</taxon>
        <taxon>Dikarya</taxon>
        <taxon>Ascomycota</taxon>
        <taxon>Pezizomycotina</taxon>
        <taxon>Dothideomycetes</taxon>
        <taxon>Pleosporomycetidae</taxon>
        <taxon>Pleosporales</taxon>
        <taxon>Massarineae</taxon>
        <taxon>Didymosphaeriaceae</taxon>
        <taxon>Karstenula</taxon>
    </lineage>
</organism>
<dbReference type="EMBL" id="MU001508">
    <property type="protein sequence ID" value="KAF2440208.1"/>
    <property type="molecule type" value="Genomic_DNA"/>
</dbReference>
<dbReference type="Proteomes" id="UP000799764">
    <property type="component" value="Unassembled WGS sequence"/>
</dbReference>
<dbReference type="GO" id="GO:0004601">
    <property type="term" value="F:peroxidase activity"/>
    <property type="evidence" value="ECO:0007669"/>
    <property type="project" value="UniProtKB-KW"/>
</dbReference>
<dbReference type="Pfam" id="PF03098">
    <property type="entry name" value="An_peroxidase"/>
    <property type="match status" value="1"/>
</dbReference>
<evidence type="ECO:0000256" key="2">
    <source>
        <dbReference type="ARBA" id="ARBA00022964"/>
    </source>
</evidence>
<dbReference type="Gene3D" id="1.10.640.10">
    <property type="entry name" value="Haem peroxidase domain superfamily, animal type"/>
    <property type="match status" value="1"/>
</dbReference>
<protein>
    <submittedName>
        <fullName evidence="6">Heme peroxidase</fullName>
    </submittedName>
</protein>
<evidence type="ECO:0000256" key="5">
    <source>
        <dbReference type="SAM" id="MobiDB-lite"/>
    </source>
</evidence>
<dbReference type="AlphaFoldDB" id="A0A9P4PBL8"/>
<dbReference type="InterPro" id="IPR010255">
    <property type="entry name" value="Haem_peroxidase_sf"/>
</dbReference>
<dbReference type="OrthoDB" id="823504at2759"/>
<keyword evidence="7" id="KW-1185">Reference proteome</keyword>
<dbReference type="InterPro" id="IPR050783">
    <property type="entry name" value="Oxylipin_biosynth_metab"/>
</dbReference>
<sequence>MLQGMPLNSSPSEKISDGFITMLWHDLSHPPLSVAGQTAHYRRHDGGGNSSWDPELGKAGSPYARNGMKASPKGPNLPNVEDVYEINETSSYVDLGTLYGNTEKEQKYVRTYENGLIYPKSIASDRIMMMPPAVVAVMLLFSRNHNHTAENLSTVNQCGKYKPWNELDDAGKEWQDEDIFQWTRNINVGFFASVVLRDYVAVILNTPRANSEWSLALGRSVENELNVALATSLCRVCCSLPLARGLSAADDRWMEDIIRDTLPDITSTQELPAGMYKGMIMKYGSKFRSQEPRE</sequence>